<reference evidence="1" key="1">
    <citation type="submission" date="2021-05" db="EMBL/GenBank/DDBJ databases">
        <authorList>
            <person name="Scholz U."/>
            <person name="Mascher M."/>
            <person name="Fiebig A."/>
        </authorList>
    </citation>
    <scope>NUCLEOTIDE SEQUENCE [LARGE SCALE GENOMIC DNA]</scope>
</reference>
<evidence type="ECO:0000313" key="1">
    <source>
        <dbReference type="EnsemblPlants" id="AVESA.00010b.r2.5AG0836700.1.CDS.1"/>
    </source>
</evidence>
<proteinExistence type="predicted"/>
<sequence>MAAKTTSCFTFLKEALVLPTRNPKLFTPVLLLLAITPFLTSSVQVLFVQPLTSDMSSLLSEMANVDPSSPEYAKILEEMKRDAVKLVLIVTAELVVTLALAFVNQIIAFFAASTTYSGDRYTLAELIREIGKWSALRGPFVTVAVVTALDFAWMAALGALLSVVMRGGRVLSAQGLVFVLGFLAFLYFTVLALVGVAASVADEEYRGVRALRQAWQLMTRVRRKEGLVLVLVAHLLPTVVTPLYWVALFYAKKSVAVALCMLAVYAFLAGAQQVFYMGAATVYYYEAMESKVPVSHHGYAKIPSGEGNV</sequence>
<dbReference type="EnsemblPlants" id="AVESA.00010b.r2.5AG0836700.1">
    <property type="protein sequence ID" value="AVESA.00010b.r2.5AG0836700.1.CDS.1"/>
    <property type="gene ID" value="AVESA.00010b.r2.5AG0836700"/>
</dbReference>
<organism evidence="1 2">
    <name type="scientific">Avena sativa</name>
    <name type="common">Oat</name>
    <dbReference type="NCBI Taxonomy" id="4498"/>
    <lineage>
        <taxon>Eukaryota</taxon>
        <taxon>Viridiplantae</taxon>
        <taxon>Streptophyta</taxon>
        <taxon>Embryophyta</taxon>
        <taxon>Tracheophyta</taxon>
        <taxon>Spermatophyta</taxon>
        <taxon>Magnoliopsida</taxon>
        <taxon>Liliopsida</taxon>
        <taxon>Poales</taxon>
        <taxon>Poaceae</taxon>
        <taxon>BOP clade</taxon>
        <taxon>Pooideae</taxon>
        <taxon>Poodae</taxon>
        <taxon>Poeae</taxon>
        <taxon>Poeae Chloroplast Group 1 (Aveneae type)</taxon>
        <taxon>Aveninae</taxon>
        <taxon>Avena</taxon>
    </lineage>
</organism>
<protein>
    <submittedName>
        <fullName evidence="1">Uncharacterized protein</fullName>
    </submittedName>
</protein>
<accession>A0ACD5XQS0</accession>
<reference evidence="1" key="2">
    <citation type="submission" date="2025-09" db="UniProtKB">
        <authorList>
            <consortium name="EnsemblPlants"/>
        </authorList>
    </citation>
    <scope>IDENTIFICATION</scope>
</reference>
<dbReference type="Proteomes" id="UP001732700">
    <property type="component" value="Chromosome 5A"/>
</dbReference>
<name>A0ACD5XQS0_AVESA</name>
<evidence type="ECO:0000313" key="2">
    <source>
        <dbReference type="Proteomes" id="UP001732700"/>
    </source>
</evidence>
<keyword evidence="2" id="KW-1185">Reference proteome</keyword>